<dbReference type="EMBL" id="BOMV01000026">
    <property type="protein sequence ID" value="GIE95230.1"/>
    <property type="molecule type" value="Genomic_DNA"/>
</dbReference>
<comment type="caution">
    <text evidence="2">The sequence shown here is derived from an EMBL/GenBank/DDBJ whole genome shotgun (WGS) entry which is preliminary data.</text>
</comment>
<dbReference type="PANTHER" id="PTHR11062">
    <property type="entry name" value="EXOSTOSIN HEPARAN SULFATE GLYCOSYLTRANSFERASE -RELATED"/>
    <property type="match status" value="1"/>
</dbReference>
<dbReference type="InterPro" id="IPR004263">
    <property type="entry name" value="Exostosin"/>
</dbReference>
<organism evidence="2 3">
    <name type="scientific">Paractinoplanes rishiriensis</name>
    <dbReference type="NCBI Taxonomy" id="1050105"/>
    <lineage>
        <taxon>Bacteria</taxon>
        <taxon>Bacillati</taxon>
        <taxon>Actinomycetota</taxon>
        <taxon>Actinomycetes</taxon>
        <taxon>Micromonosporales</taxon>
        <taxon>Micromonosporaceae</taxon>
        <taxon>Paractinoplanes</taxon>
    </lineage>
</organism>
<evidence type="ECO:0000313" key="2">
    <source>
        <dbReference type="EMBL" id="GIE95230.1"/>
    </source>
</evidence>
<reference evidence="2" key="1">
    <citation type="submission" date="2021-01" db="EMBL/GenBank/DDBJ databases">
        <title>Whole genome shotgun sequence of Actinoplanes rishiriensis NBRC 108556.</title>
        <authorList>
            <person name="Komaki H."/>
            <person name="Tamura T."/>
        </authorList>
    </citation>
    <scope>NUCLEOTIDE SEQUENCE</scope>
    <source>
        <strain evidence="2">NBRC 108556</strain>
    </source>
</reference>
<dbReference type="PANTHER" id="PTHR11062:SF391">
    <property type="entry name" value="PIN DOMAIN-CONTAINING PROTEIN"/>
    <property type="match status" value="1"/>
</dbReference>
<dbReference type="AlphaFoldDB" id="A0A919JXB1"/>
<name>A0A919JXB1_9ACTN</name>
<gene>
    <name evidence="2" type="ORF">Ari01nite_26950</name>
</gene>
<protein>
    <recommendedName>
        <fullName evidence="1">Exostosin GT47 domain-containing protein</fullName>
    </recommendedName>
</protein>
<dbReference type="Proteomes" id="UP000636960">
    <property type="component" value="Unassembled WGS sequence"/>
</dbReference>
<accession>A0A919JXB1</accession>
<sequence>MVAPRVHYSLLTGAFVQDYEPLRVYIYKSGSLPHVMLNPIAKALLHDDPRFQEGRWLYELTTDPDAADILTPPYDVAYFEDRIDELQSALPHYSGAAERHVFFDSRDDPAIPDFLAESVFLKASLHSAAAGPRRVCLPYTERIDNFFPRFAEEPELRYDVSFVGEVSQTREPIIAAVRASGLRARVVDRRQNYYGPPQLRGADRLETAGTPQRTKWRKEFLDITMRSRFVLAVPGYGLNSFRFYEALSLGVPPLLIDENAALPFPQHINYDEFCLRLSLSDDNLSESIKGAVEAVGDERWQQMRKLARHTFDTYLSTFNLLFLLYQAIRESTAVGPLK</sequence>
<dbReference type="GO" id="GO:0016757">
    <property type="term" value="F:glycosyltransferase activity"/>
    <property type="evidence" value="ECO:0007669"/>
    <property type="project" value="InterPro"/>
</dbReference>
<evidence type="ECO:0000259" key="1">
    <source>
        <dbReference type="Pfam" id="PF03016"/>
    </source>
</evidence>
<proteinExistence type="predicted"/>
<evidence type="ECO:0000313" key="3">
    <source>
        <dbReference type="Proteomes" id="UP000636960"/>
    </source>
</evidence>
<dbReference type="Pfam" id="PF03016">
    <property type="entry name" value="Exostosin_GT47"/>
    <property type="match status" value="1"/>
</dbReference>
<dbReference type="InterPro" id="IPR040911">
    <property type="entry name" value="Exostosin_GT47"/>
</dbReference>
<keyword evidence="3" id="KW-1185">Reference proteome</keyword>
<feature type="domain" description="Exostosin GT47" evidence="1">
    <location>
        <begin position="60"/>
        <end position="279"/>
    </location>
</feature>